<dbReference type="Gene3D" id="1.20.1250.20">
    <property type="entry name" value="MFS general substrate transporter like domains"/>
    <property type="match status" value="1"/>
</dbReference>
<dbReference type="STRING" id="113562.SAMN04489716_9347"/>
<evidence type="ECO:0000256" key="5">
    <source>
        <dbReference type="ARBA" id="ARBA00023136"/>
    </source>
</evidence>
<feature type="transmembrane region" description="Helical" evidence="7">
    <location>
        <begin position="362"/>
        <end position="382"/>
    </location>
</feature>
<keyword evidence="2" id="KW-1003">Cell membrane</keyword>
<feature type="transmembrane region" description="Helical" evidence="7">
    <location>
        <begin position="295"/>
        <end position="314"/>
    </location>
</feature>
<reference evidence="8 9" key="1">
    <citation type="submission" date="2016-10" db="EMBL/GenBank/DDBJ databases">
        <authorList>
            <person name="de Groot N.N."/>
        </authorList>
    </citation>
    <scope>NUCLEOTIDE SEQUENCE [LARGE SCALE GENOMIC DNA]</scope>
    <source>
        <strain evidence="8 9">DSM 43941</strain>
    </source>
</reference>
<dbReference type="SUPFAM" id="SSF103473">
    <property type="entry name" value="MFS general substrate transporter"/>
    <property type="match status" value="1"/>
</dbReference>
<dbReference type="PANTHER" id="PTHR23513">
    <property type="entry name" value="INTEGRAL MEMBRANE EFFLUX PROTEIN-RELATED"/>
    <property type="match status" value="1"/>
</dbReference>
<feature type="transmembrane region" description="Helical" evidence="7">
    <location>
        <begin position="89"/>
        <end position="110"/>
    </location>
</feature>
<feature type="transmembrane region" description="Helical" evidence="7">
    <location>
        <begin position="232"/>
        <end position="254"/>
    </location>
</feature>
<feature type="compositionally biased region" description="Basic and acidic residues" evidence="6">
    <location>
        <begin position="416"/>
        <end position="429"/>
    </location>
</feature>
<evidence type="ECO:0000256" key="4">
    <source>
        <dbReference type="ARBA" id="ARBA00022989"/>
    </source>
</evidence>
<keyword evidence="9" id="KW-1185">Reference proteome</keyword>
<dbReference type="PRINTS" id="PR01988">
    <property type="entry name" value="EXPORTERBACE"/>
</dbReference>
<dbReference type="Proteomes" id="UP000198688">
    <property type="component" value="Chromosome I"/>
</dbReference>
<evidence type="ECO:0000256" key="2">
    <source>
        <dbReference type="ARBA" id="ARBA00022475"/>
    </source>
</evidence>
<feature type="transmembrane region" description="Helical" evidence="7">
    <location>
        <begin position="27"/>
        <end position="50"/>
    </location>
</feature>
<dbReference type="RefSeq" id="WP_092555922.1">
    <property type="nucleotide sequence ID" value="NZ_BOMJ01000104.1"/>
</dbReference>
<evidence type="ECO:0000256" key="7">
    <source>
        <dbReference type="SAM" id="Phobius"/>
    </source>
</evidence>
<proteinExistence type="predicted"/>
<evidence type="ECO:0000256" key="1">
    <source>
        <dbReference type="ARBA" id="ARBA00004651"/>
    </source>
</evidence>
<gene>
    <name evidence="8" type="ORF">SAMN04489716_9347</name>
</gene>
<dbReference type="GO" id="GO:0022857">
    <property type="term" value="F:transmembrane transporter activity"/>
    <property type="evidence" value="ECO:0007669"/>
    <property type="project" value="InterPro"/>
</dbReference>
<keyword evidence="4 7" id="KW-1133">Transmembrane helix</keyword>
<dbReference type="EMBL" id="LT629758">
    <property type="protein sequence ID" value="SDT80766.1"/>
    <property type="molecule type" value="Genomic_DNA"/>
</dbReference>
<comment type="subcellular location">
    <subcellularLocation>
        <location evidence="1">Cell membrane</location>
        <topology evidence="1">Multi-pass membrane protein</topology>
    </subcellularLocation>
</comment>
<evidence type="ECO:0000256" key="3">
    <source>
        <dbReference type="ARBA" id="ARBA00022692"/>
    </source>
</evidence>
<organism evidence="8 9">
    <name type="scientific">Actinoplanes derwentensis</name>
    <dbReference type="NCBI Taxonomy" id="113562"/>
    <lineage>
        <taxon>Bacteria</taxon>
        <taxon>Bacillati</taxon>
        <taxon>Actinomycetota</taxon>
        <taxon>Actinomycetes</taxon>
        <taxon>Micromonosporales</taxon>
        <taxon>Micromonosporaceae</taxon>
        <taxon>Actinoplanes</taxon>
    </lineage>
</organism>
<feature type="transmembrane region" description="Helical" evidence="7">
    <location>
        <begin position="182"/>
        <end position="200"/>
    </location>
</feature>
<feature type="transmembrane region" description="Helical" evidence="7">
    <location>
        <begin position="388"/>
        <end position="408"/>
    </location>
</feature>
<evidence type="ECO:0000256" key="6">
    <source>
        <dbReference type="SAM" id="MobiDB-lite"/>
    </source>
</evidence>
<keyword evidence="3 7" id="KW-0812">Transmembrane</keyword>
<feature type="transmembrane region" description="Helical" evidence="7">
    <location>
        <begin position="116"/>
        <end position="134"/>
    </location>
</feature>
<dbReference type="OrthoDB" id="4528313at2"/>
<evidence type="ECO:0000313" key="8">
    <source>
        <dbReference type="EMBL" id="SDT80766.1"/>
    </source>
</evidence>
<dbReference type="AlphaFoldDB" id="A0A1H2DEV9"/>
<dbReference type="InterPro" id="IPR036259">
    <property type="entry name" value="MFS_trans_sf"/>
</dbReference>
<accession>A0A1H2DEV9</accession>
<feature type="transmembrane region" description="Helical" evidence="7">
    <location>
        <begin position="266"/>
        <end position="288"/>
    </location>
</feature>
<dbReference type="InterPro" id="IPR022324">
    <property type="entry name" value="Bacilysin_exporter_BacE_put"/>
</dbReference>
<dbReference type="GO" id="GO:0005886">
    <property type="term" value="C:plasma membrane"/>
    <property type="evidence" value="ECO:0007669"/>
    <property type="project" value="UniProtKB-SubCell"/>
</dbReference>
<name>A0A1H2DEV9_9ACTN</name>
<protein>
    <submittedName>
        <fullName evidence="8">Predicted arabinose efflux permease, MFS family</fullName>
    </submittedName>
</protein>
<feature type="transmembrane region" description="Helical" evidence="7">
    <location>
        <begin position="155"/>
        <end position="176"/>
    </location>
</feature>
<feature type="transmembrane region" description="Helical" evidence="7">
    <location>
        <begin position="320"/>
        <end position="342"/>
    </location>
</feature>
<feature type="region of interest" description="Disordered" evidence="6">
    <location>
        <begin position="416"/>
        <end position="435"/>
    </location>
</feature>
<feature type="transmembrane region" description="Helical" evidence="7">
    <location>
        <begin position="62"/>
        <end position="82"/>
    </location>
</feature>
<dbReference type="InterPro" id="IPR011701">
    <property type="entry name" value="MFS"/>
</dbReference>
<evidence type="ECO:0000313" key="9">
    <source>
        <dbReference type="Proteomes" id="UP000198688"/>
    </source>
</evidence>
<dbReference type="Pfam" id="PF07690">
    <property type="entry name" value="MFS_1"/>
    <property type="match status" value="1"/>
</dbReference>
<dbReference type="CDD" id="cd06173">
    <property type="entry name" value="MFS_MefA_like"/>
    <property type="match status" value="1"/>
</dbReference>
<dbReference type="PANTHER" id="PTHR23513:SF11">
    <property type="entry name" value="STAPHYLOFERRIN A TRANSPORTER"/>
    <property type="match status" value="1"/>
</dbReference>
<keyword evidence="5 7" id="KW-0472">Membrane</keyword>
<sequence>MSEPVAGTSPRWQRLPLGPLRVPRFRIFFTGQVASDIGTSLSTVAFAFGILDLQGSAADLGWVMAARVAPLLIVTLIGGVWIDRLPRERVLVGTQIASAISQAVTAVLLLTGTAQIWQLMGLSFVAGAATSLWVPASGAVMPTLVPGRLLNEANALSRLASNTIMILGAGLGGLLASVIDPGWVVLADALTFVVSAFFLARLPATRAHIVEGATSFWRQLRDGWKEFAAQDWLWPVVIQFAFVNIAWTGAYTLIGPLFAREQLGGAAPWGAILAANAVGTVLGGVVALRYKPVRPMVVGVLCVTALAGPLLAIALGGSVWVIGACSLVAGFFMEIFEVQYAVSMQSHVPQDKMARVSAYDGLVSFGVLPLGYALAGPLVVLLGTGSAAGAAGLLIVVVSLLTLLAPGVRRLRAVPQEEARAAQDDKDQTDPVSAS</sequence>